<dbReference type="GO" id="GO:0006865">
    <property type="term" value="P:amino acid transport"/>
    <property type="evidence" value="ECO:0007669"/>
    <property type="project" value="UniProtKB-KW"/>
</dbReference>
<dbReference type="PROSITE" id="PS50928">
    <property type="entry name" value="ABC_TM1"/>
    <property type="match status" value="1"/>
</dbReference>
<feature type="transmembrane region" description="Helical" evidence="10">
    <location>
        <begin position="91"/>
        <end position="111"/>
    </location>
</feature>
<evidence type="ECO:0000313" key="13">
    <source>
        <dbReference type="EMBL" id="SED68852.1"/>
    </source>
</evidence>
<keyword evidence="15" id="KW-1185">Reference proteome</keyword>
<evidence type="ECO:0000256" key="7">
    <source>
        <dbReference type="ARBA" id="ARBA00022970"/>
    </source>
</evidence>
<dbReference type="SUPFAM" id="SSF161098">
    <property type="entry name" value="MetI-like"/>
    <property type="match status" value="1"/>
</dbReference>
<dbReference type="NCBIfam" id="TIGR01726">
    <property type="entry name" value="HEQRo_perm_3TM"/>
    <property type="match status" value="1"/>
</dbReference>
<dbReference type="EMBL" id="JYLA01000011">
    <property type="protein sequence ID" value="KMM82568.1"/>
    <property type="molecule type" value="Genomic_DNA"/>
</dbReference>
<evidence type="ECO:0000256" key="4">
    <source>
        <dbReference type="ARBA" id="ARBA00022475"/>
    </source>
</evidence>
<dbReference type="EMBL" id="FNRS01000002">
    <property type="protein sequence ID" value="SED68852.1"/>
    <property type="molecule type" value="Genomic_DNA"/>
</dbReference>
<dbReference type="InterPro" id="IPR010065">
    <property type="entry name" value="AA_ABC_transptr_permease_3TM"/>
</dbReference>
<keyword evidence="8 10" id="KW-1133">Transmembrane helix</keyword>
<feature type="transmembrane region" description="Helical" evidence="10">
    <location>
        <begin position="152"/>
        <end position="174"/>
    </location>
</feature>
<comment type="similarity">
    <text evidence="2">Belongs to the binding-protein-dependent transport system permease family. HisMQ subfamily.</text>
</comment>
<comment type="caution">
    <text evidence="12">The sequence shown here is derived from an EMBL/GenBank/DDBJ whole genome shotgun (WGS) entry which is preliminary data.</text>
</comment>
<evidence type="ECO:0000313" key="15">
    <source>
        <dbReference type="Proteomes" id="UP000183155"/>
    </source>
</evidence>
<evidence type="ECO:0000256" key="9">
    <source>
        <dbReference type="ARBA" id="ARBA00023136"/>
    </source>
</evidence>
<evidence type="ECO:0000313" key="12">
    <source>
        <dbReference type="EMBL" id="KMM82568.1"/>
    </source>
</evidence>
<keyword evidence="5" id="KW-0997">Cell inner membrane</keyword>
<dbReference type="PANTHER" id="PTHR30133:SF2">
    <property type="entry name" value="ARGININE ABC TRANSPORTER PERMEASE PROTEIN ARTQ"/>
    <property type="match status" value="1"/>
</dbReference>
<feature type="transmembrane region" description="Helical" evidence="10">
    <location>
        <begin position="61"/>
        <end position="79"/>
    </location>
</feature>
<dbReference type="CDD" id="cd06261">
    <property type="entry name" value="TM_PBP2"/>
    <property type="match status" value="1"/>
</dbReference>
<proteinExistence type="inferred from homology"/>
<organism evidence="12 14">
    <name type="scientific">Pseudomonas taetrolens</name>
    <dbReference type="NCBI Taxonomy" id="47884"/>
    <lineage>
        <taxon>Bacteria</taxon>
        <taxon>Pseudomonadati</taxon>
        <taxon>Pseudomonadota</taxon>
        <taxon>Gammaproteobacteria</taxon>
        <taxon>Pseudomonadales</taxon>
        <taxon>Pseudomonadaceae</taxon>
        <taxon>Pseudomonas</taxon>
    </lineage>
</organism>
<dbReference type="InterPro" id="IPR000515">
    <property type="entry name" value="MetI-like"/>
</dbReference>
<dbReference type="RefSeq" id="WP_048383916.1">
    <property type="nucleotide sequence ID" value="NZ_CAXAOF010000009.1"/>
</dbReference>
<dbReference type="GO" id="GO:0022857">
    <property type="term" value="F:transmembrane transporter activity"/>
    <property type="evidence" value="ECO:0007669"/>
    <property type="project" value="InterPro"/>
</dbReference>
<dbReference type="AlphaFoldDB" id="A0A0J6GJR6"/>
<dbReference type="Pfam" id="PF00528">
    <property type="entry name" value="BPD_transp_1"/>
    <property type="match status" value="1"/>
</dbReference>
<keyword evidence="9 10" id="KW-0472">Membrane</keyword>
<keyword evidence="3 10" id="KW-0813">Transport</keyword>
<reference evidence="12 14" key="1">
    <citation type="submission" date="2015-02" db="EMBL/GenBank/DDBJ databases">
        <title>Pseudomonas helleri sp. nov. and Pseudomonas weihenstephanensis sp. nov., isolated from raw cows milk.</title>
        <authorList>
            <person name="von Neubeck M."/>
            <person name="Huptas C."/>
            <person name="Wenning M."/>
            <person name="Scherer S."/>
        </authorList>
    </citation>
    <scope>NUCLEOTIDE SEQUENCE [LARGE SCALE GENOMIC DNA]</scope>
    <source>
        <strain evidence="12 14">DSM 21104</strain>
    </source>
</reference>
<dbReference type="GO" id="GO:0043190">
    <property type="term" value="C:ATP-binding cassette (ABC) transporter complex"/>
    <property type="evidence" value="ECO:0007669"/>
    <property type="project" value="InterPro"/>
</dbReference>
<feature type="transmembrane region" description="Helical" evidence="10">
    <location>
        <begin position="12"/>
        <end position="40"/>
    </location>
</feature>
<gene>
    <name evidence="13" type="ORF">SAMN04490203_4455</name>
    <name evidence="12" type="ORF">TU78_21695</name>
</gene>
<protein>
    <submittedName>
        <fullName evidence="12">ABC transporter permease</fullName>
    </submittedName>
    <submittedName>
        <fullName evidence="13">Amino acid ABC transporter membrane protein 1, PAAT family</fullName>
    </submittedName>
</protein>
<dbReference type="OrthoDB" id="9815029at2"/>
<dbReference type="InterPro" id="IPR051613">
    <property type="entry name" value="ABC_transp_permease_HisMQ"/>
</dbReference>
<evidence type="ECO:0000256" key="1">
    <source>
        <dbReference type="ARBA" id="ARBA00004429"/>
    </source>
</evidence>
<evidence type="ECO:0000259" key="11">
    <source>
        <dbReference type="PROSITE" id="PS50928"/>
    </source>
</evidence>
<dbReference type="Gene3D" id="1.10.3720.10">
    <property type="entry name" value="MetI-like"/>
    <property type="match status" value="1"/>
</dbReference>
<name>A0A0J6GJR6_PSETA</name>
<evidence type="ECO:0000313" key="14">
    <source>
        <dbReference type="Proteomes" id="UP000036395"/>
    </source>
</evidence>
<keyword evidence="4" id="KW-1003">Cell membrane</keyword>
<evidence type="ECO:0000256" key="5">
    <source>
        <dbReference type="ARBA" id="ARBA00022519"/>
    </source>
</evidence>
<evidence type="ECO:0000256" key="10">
    <source>
        <dbReference type="RuleBase" id="RU363032"/>
    </source>
</evidence>
<evidence type="ECO:0000256" key="3">
    <source>
        <dbReference type="ARBA" id="ARBA00022448"/>
    </source>
</evidence>
<evidence type="ECO:0000256" key="8">
    <source>
        <dbReference type="ARBA" id="ARBA00022989"/>
    </source>
</evidence>
<dbReference type="Proteomes" id="UP000036395">
    <property type="component" value="Unassembled WGS sequence"/>
</dbReference>
<feature type="transmembrane region" description="Helical" evidence="10">
    <location>
        <begin position="194"/>
        <end position="218"/>
    </location>
</feature>
<dbReference type="STRING" id="47884.SAMN04490203_4455"/>
<evidence type="ECO:0000256" key="2">
    <source>
        <dbReference type="ARBA" id="ARBA00010072"/>
    </source>
</evidence>
<dbReference type="Proteomes" id="UP000183155">
    <property type="component" value="Unassembled WGS sequence"/>
</dbReference>
<dbReference type="PANTHER" id="PTHR30133">
    <property type="entry name" value="CATIONIC AMINO ACID TRANSPORTER, MEMBRANE COMPONENT"/>
    <property type="match status" value="1"/>
</dbReference>
<accession>A0A0J6GJR6</accession>
<keyword evidence="7" id="KW-0029">Amino-acid transport</keyword>
<sequence>MTIDLYGFGPALAAGALMTVKLALTALCLGLVLGLLGALAKTSPLKPLRWLGGTYSTLVRGVPELLWVLLIYFGSVNLVRAIGEAIGMPELTLSAFAAGVIALGLCFGAYATEVFRGAILAIPKGHREAGMALGMSKPRIFSKLILPQMWRIALPGLGNLFMILMKDTALVSVIGLEEIMRQAQNAVTFAKHPFTFYMVAAVMYLGLTVLAMGTMHVLEKRAARGFVRRT</sequence>
<dbReference type="PATRIC" id="fig|47884.3.peg.259"/>
<reference evidence="13 15" key="2">
    <citation type="submission" date="2016-10" db="EMBL/GenBank/DDBJ databases">
        <authorList>
            <person name="Varghese N."/>
            <person name="Submissions S."/>
        </authorList>
    </citation>
    <scope>NUCLEOTIDE SEQUENCE [LARGE SCALE GENOMIC DNA]</scope>
    <source>
        <strain evidence="13 15">BS3652</strain>
    </source>
</reference>
<keyword evidence="6 10" id="KW-0812">Transmembrane</keyword>
<evidence type="ECO:0000256" key="6">
    <source>
        <dbReference type="ARBA" id="ARBA00022692"/>
    </source>
</evidence>
<comment type="subcellular location">
    <subcellularLocation>
        <location evidence="1">Cell inner membrane</location>
        <topology evidence="1">Multi-pass membrane protein</topology>
    </subcellularLocation>
    <subcellularLocation>
        <location evidence="10">Cell membrane</location>
        <topology evidence="10">Multi-pass membrane protein</topology>
    </subcellularLocation>
</comment>
<dbReference type="InterPro" id="IPR035906">
    <property type="entry name" value="MetI-like_sf"/>
</dbReference>
<feature type="domain" description="ABC transmembrane type-1" evidence="11">
    <location>
        <begin position="16"/>
        <end position="215"/>
    </location>
</feature>